<name>A0ABD4Z9X4_9CREN</name>
<evidence type="ECO:0000313" key="3">
    <source>
        <dbReference type="Proteomes" id="UP001529235"/>
    </source>
</evidence>
<organism evidence="2 3">
    <name type="scientific">Ignisphaera cupida</name>
    <dbReference type="NCBI Taxonomy" id="3050454"/>
    <lineage>
        <taxon>Archaea</taxon>
        <taxon>Thermoproteota</taxon>
        <taxon>Thermoprotei</taxon>
        <taxon>Desulfurococcales</taxon>
        <taxon>Desulfurococcaceae</taxon>
        <taxon>Ignisphaera</taxon>
    </lineage>
</organism>
<dbReference type="RefSeq" id="WP_285273883.1">
    <property type="nucleotide sequence ID" value="NZ_JASNVW010000003.1"/>
</dbReference>
<evidence type="ECO:0000256" key="1">
    <source>
        <dbReference type="SAM" id="Phobius"/>
    </source>
</evidence>
<feature type="transmembrane region" description="Helical" evidence="1">
    <location>
        <begin position="6"/>
        <end position="26"/>
    </location>
</feature>
<dbReference type="Proteomes" id="UP001529235">
    <property type="component" value="Unassembled WGS sequence"/>
</dbReference>
<gene>
    <name evidence="2" type="ORF">QPL79_05935</name>
</gene>
<dbReference type="EMBL" id="JASNVW010000003">
    <property type="protein sequence ID" value="MDK6028898.1"/>
    <property type="molecule type" value="Genomic_DNA"/>
</dbReference>
<reference evidence="2 3" key="1">
    <citation type="submission" date="2023-05" db="EMBL/GenBank/DDBJ databases">
        <title>A new hyperthermophilic archaea 'Ignisphaera cupida' sp. nov. and description of the family 'Ignisphaeraceae' fam. nov.</title>
        <authorList>
            <person name="Podosokorskaya O.A."/>
            <person name="Elcheninov A.G."/>
            <person name="Klukina A."/>
            <person name="Merkel A.Y."/>
        </authorList>
    </citation>
    <scope>NUCLEOTIDE SEQUENCE [LARGE SCALE GENOMIC DNA]</scope>
    <source>
        <strain evidence="2 3">4213-co</strain>
    </source>
</reference>
<keyword evidence="3" id="KW-1185">Reference proteome</keyword>
<dbReference type="AlphaFoldDB" id="A0ABD4Z9X4"/>
<sequence length="57" mass="6384">MLFSEAVTTTIVGYVVVIIYISCYNFPCTKPNEYPIDSATTIAIIRATRRNLDKISP</sequence>
<keyword evidence="1" id="KW-0472">Membrane</keyword>
<accession>A0ABD4Z9X4</accession>
<evidence type="ECO:0000313" key="2">
    <source>
        <dbReference type="EMBL" id="MDK6028898.1"/>
    </source>
</evidence>
<keyword evidence="1" id="KW-1133">Transmembrane helix</keyword>
<comment type="caution">
    <text evidence="2">The sequence shown here is derived from an EMBL/GenBank/DDBJ whole genome shotgun (WGS) entry which is preliminary data.</text>
</comment>
<protein>
    <submittedName>
        <fullName evidence="2">Uncharacterized protein</fullName>
    </submittedName>
</protein>
<keyword evidence="1" id="KW-0812">Transmembrane</keyword>
<proteinExistence type="predicted"/>